<dbReference type="STRING" id="441959.B8M4Q9"/>
<dbReference type="Proteomes" id="UP000001745">
    <property type="component" value="Unassembled WGS sequence"/>
</dbReference>
<dbReference type="eggNOG" id="ENOG502RPYX">
    <property type="taxonomic scope" value="Eukaryota"/>
</dbReference>
<evidence type="ECO:0000313" key="2">
    <source>
        <dbReference type="Proteomes" id="UP000001745"/>
    </source>
</evidence>
<proteinExistence type="predicted"/>
<name>B8M4Q9_TALSN</name>
<dbReference type="OrthoDB" id="4422004at2759"/>
<dbReference type="InParanoid" id="B8M4Q9"/>
<sequence length="388" mass="45708">MRTRPSFPHHIYNDSDTALRYCRLIEDLAGQYPGYSYLDFYLNSENVQPRKEPYQIDLVQLSNGQSDAQFDINTFTDVNKLIDQVRKNDSHKLIILEDPTPEVIAHMGSELEIDPQFWADFLVGSFWFDSGKLRIDHRKEYKYFQDDSLLEKVWLLPTDARQQDHCCIRFVAQRALDRKDNAQMKKYKSLEKTHGITDGAETGPPNYANTVPEHCKLTLWNNFRNRRGNEKLMSQSSFKAYLDWQRRPQTALKSNASLREIINSQLNEQLNWKAFRNAAAYAPDYLLIDLCRLIASFWVAEIESQHLYLFWVEKFYQREITRQKQELTFQELFAYNWLSEKLNADDIELWSHRTATGCYSHSIKELSQCCDTQKPREAQLSTLKDTLI</sequence>
<gene>
    <name evidence="1" type="ORF">TSTA_025700</name>
</gene>
<reference evidence="2" key="1">
    <citation type="journal article" date="2015" name="Genome Announc.">
        <title>Genome sequence of the AIDS-associated pathogen Penicillium marneffei (ATCC18224) and its near taxonomic relative Talaromyces stipitatus (ATCC10500).</title>
        <authorList>
            <person name="Nierman W.C."/>
            <person name="Fedorova-Abrams N.D."/>
            <person name="Andrianopoulos A."/>
        </authorList>
    </citation>
    <scope>NUCLEOTIDE SEQUENCE [LARGE SCALE GENOMIC DNA]</scope>
    <source>
        <strain evidence="2">ATCC 10500 / CBS 375.48 / QM 6759 / NRRL 1006</strain>
    </source>
</reference>
<dbReference type="PhylomeDB" id="B8M4Q9"/>
<dbReference type="GeneID" id="8107982"/>
<dbReference type="RefSeq" id="XP_002479688.1">
    <property type="nucleotide sequence ID" value="XM_002479643.1"/>
</dbReference>
<dbReference type="AlphaFoldDB" id="B8M4Q9"/>
<keyword evidence="2" id="KW-1185">Reference proteome</keyword>
<accession>B8M4Q9</accession>
<organism evidence="1 2">
    <name type="scientific">Talaromyces stipitatus (strain ATCC 10500 / CBS 375.48 / QM 6759 / NRRL 1006)</name>
    <name type="common">Penicillium stipitatum</name>
    <dbReference type="NCBI Taxonomy" id="441959"/>
    <lineage>
        <taxon>Eukaryota</taxon>
        <taxon>Fungi</taxon>
        <taxon>Dikarya</taxon>
        <taxon>Ascomycota</taxon>
        <taxon>Pezizomycotina</taxon>
        <taxon>Eurotiomycetes</taxon>
        <taxon>Eurotiomycetidae</taxon>
        <taxon>Eurotiales</taxon>
        <taxon>Trichocomaceae</taxon>
        <taxon>Talaromyces</taxon>
        <taxon>Talaromyces sect. Talaromyces</taxon>
    </lineage>
</organism>
<evidence type="ECO:0000313" key="1">
    <source>
        <dbReference type="EMBL" id="EED19254.1"/>
    </source>
</evidence>
<dbReference type="VEuPathDB" id="FungiDB:TSTA_025700"/>
<dbReference type="EMBL" id="EQ962654">
    <property type="protein sequence ID" value="EED19254.1"/>
    <property type="molecule type" value="Genomic_DNA"/>
</dbReference>
<protein>
    <submittedName>
        <fullName evidence="1">Uncharacterized protein</fullName>
    </submittedName>
</protein>
<dbReference type="HOGENOM" id="CLU_712088_0_0_1"/>